<dbReference type="PANTHER" id="PTHR43471:SF14">
    <property type="entry name" value="ABC-2 TYPE TRANSPORT SYSTEM PERMEASE PROTEIN"/>
    <property type="match status" value="1"/>
</dbReference>
<accession>A0A5Q0QEA0</accession>
<proteinExistence type="predicted"/>
<name>A0A5Q0QEA0_9SPHI</name>
<sequence>MANILPLKKTNQKAAAFKHAPFAKVGDFWHAPVTGRDTNSAFITLVSKEMRAAVRSWKFTILILLVTLIFIASSYVSMLALSNLRDAVTSEKFHLYLKLFTTSEQSIPPFYVFLNFLAPLLGISLGFDSINSERNNGTLMPLLSQALFRDDVLLSKFIGPLNVVAILFLSITLMMLGTVMLITGVPLSPMEFTRIILFVLITILYVGFWLSFAVFCSIVFNQPSTSALAAIGLWLFFTVFYPMLVNLLMTMLVANPGNLQESEYLQYADIAINLSRISPSQLYNDATATLLIPSVRTLGPMSLEQTFGAIPSDLTVSNSLTIIFPQLSGLLASSVTIFALCYFLFMRKEIRA</sequence>
<evidence type="ECO:0000313" key="2">
    <source>
        <dbReference type="EMBL" id="QGA27863.1"/>
    </source>
</evidence>
<feature type="transmembrane region" description="Helical" evidence="1">
    <location>
        <begin position="59"/>
        <end position="81"/>
    </location>
</feature>
<dbReference type="KEGG" id="sphe:GFH32_16705"/>
<evidence type="ECO:0000256" key="1">
    <source>
        <dbReference type="SAM" id="Phobius"/>
    </source>
</evidence>
<feature type="transmembrane region" description="Helical" evidence="1">
    <location>
        <begin position="110"/>
        <end position="130"/>
    </location>
</feature>
<keyword evidence="1" id="KW-0812">Transmembrane</keyword>
<dbReference type="Proteomes" id="UP000326921">
    <property type="component" value="Chromosome"/>
</dbReference>
<keyword evidence="1" id="KW-1133">Transmembrane helix</keyword>
<reference evidence="2 3" key="1">
    <citation type="submission" date="2019-10" db="EMBL/GenBank/DDBJ databases">
        <authorList>
            <person name="Dong K."/>
        </authorList>
    </citation>
    <scope>NUCLEOTIDE SEQUENCE [LARGE SCALE GENOMIC DNA]</scope>
    <source>
        <strain evidence="3">dk4302</strain>
    </source>
</reference>
<dbReference type="RefSeq" id="WP_153512690.1">
    <property type="nucleotide sequence ID" value="NZ_CP045652.1"/>
</dbReference>
<gene>
    <name evidence="2" type="ORF">GFH32_16705</name>
</gene>
<dbReference type="EMBL" id="CP045652">
    <property type="protein sequence ID" value="QGA27863.1"/>
    <property type="molecule type" value="Genomic_DNA"/>
</dbReference>
<feature type="transmembrane region" description="Helical" evidence="1">
    <location>
        <begin position="195"/>
        <end position="220"/>
    </location>
</feature>
<dbReference type="Pfam" id="PF12679">
    <property type="entry name" value="ABC2_membrane_2"/>
    <property type="match status" value="1"/>
</dbReference>
<evidence type="ECO:0000313" key="3">
    <source>
        <dbReference type="Proteomes" id="UP000326921"/>
    </source>
</evidence>
<dbReference type="GO" id="GO:0005886">
    <property type="term" value="C:plasma membrane"/>
    <property type="evidence" value="ECO:0007669"/>
    <property type="project" value="UniProtKB-SubCell"/>
</dbReference>
<dbReference type="GO" id="GO:0140359">
    <property type="term" value="F:ABC-type transporter activity"/>
    <property type="evidence" value="ECO:0007669"/>
    <property type="project" value="InterPro"/>
</dbReference>
<organism evidence="2 3">
    <name type="scientific">Sphingobacterium zhuxiongii</name>
    <dbReference type="NCBI Taxonomy" id="2662364"/>
    <lineage>
        <taxon>Bacteria</taxon>
        <taxon>Pseudomonadati</taxon>
        <taxon>Bacteroidota</taxon>
        <taxon>Sphingobacteriia</taxon>
        <taxon>Sphingobacteriales</taxon>
        <taxon>Sphingobacteriaceae</taxon>
        <taxon>Sphingobacterium</taxon>
    </lineage>
</organism>
<keyword evidence="1" id="KW-0472">Membrane</keyword>
<feature type="transmembrane region" description="Helical" evidence="1">
    <location>
        <begin position="163"/>
        <end position="183"/>
    </location>
</feature>
<dbReference type="PANTHER" id="PTHR43471">
    <property type="entry name" value="ABC TRANSPORTER PERMEASE"/>
    <property type="match status" value="1"/>
</dbReference>
<keyword evidence="3" id="KW-1185">Reference proteome</keyword>
<dbReference type="AlphaFoldDB" id="A0A5Q0QEA0"/>
<protein>
    <submittedName>
        <fullName evidence="2">ABC transporter permease subunit</fullName>
    </submittedName>
</protein>
<feature type="transmembrane region" description="Helical" evidence="1">
    <location>
        <begin position="227"/>
        <end position="254"/>
    </location>
</feature>
<feature type="transmembrane region" description="Helical" evidence="1">
    <location>
        <begin position="322"/>
        <end position="345"/>
    </location>
</feature>